<keyword evidence="1" id="KW-0521">NADP</keyword>
<name>A0A1H2M812_9PSED</name>
<protein>
    <submittedName>
        <fullName evidence="4">NADPH:quinone reductase</fullName>
    </submittedName>
</protein>
<keyword evidence="5" id="KW-1185">Reference proteome</keyword>
<dbReference type="CDD" id="cd08271">
    <property type="entry name" value="MDR5"/>
    <property type="match status" value="1"/>
</dbReference>
<sequence>MQADFAAWSWTAGQGIDGLQLIRKPLVQPGPGEVLVANRAIALNPVDWKIIEWGHAAWQTGHVPGVDGMGIVVACGAGVPINPGTRVAYHQSLERDGSFAEYCLLDAATVLTVPAALDDTAAASLPCPGLTAWQALDKVPVAAPGDVLVVGAGGAVGLLLAQLAVQRGYRVWATAAIKHHERLKALGAIGVFDYRDDNWPQALQASLGERRITALFDTVSGAHAAELAPLLGYNGHLVCIQDRQETAPLPAFSTAISLHEVALNSFHTHASLCDRQRLKQAGERLLDSALDGSLSVPKRQVFDFHQLPQALQALKEGGEGGKWVARLSESASKPFDPA</sequence>
<dbReference type="EMBL" id="LT629802">
    <property type="protein sequence ID" value="SDU89254.1"/>
    <property type="molecule type" value="Genomic_DNA"/>
</dbReference>
<dbReference type="Pfam" id="PF08240">
    <property type="entry name" value="ADH_N"/>
    <property type="match status" value="1"/>
</dbReference>
<dbReference type="RefSeq" id="WP_090221391.1">
    <property type="nucleotide sequence ID" value="NZ_LS483433.1"/>
</dbReference>
<dbReference type="STRING" id="46679.SAMN05216202_1186"/>
<evidence type="ECO:0000256" key="2">
    <source>
        <dbReference type="ARBA" id="ARBA00023002"/>
    </source>
</evidence>
<dbReference type="Pfam" id="PF00107">
    <property type="entry name" value="ADH_zinc_N"/>
    <property type="match status" value="1"/>
</dbReference>
<accession>A0A1H2M812</accession>
<evidence type="ECO:0000259" key="3">
    <source>
        <dbReference type="SMART" id="SM00829"/>
    </source>
</evidence>
<keyword evidence="2" id="KW-0560">Oxidoreductase</keyword>
<reference evidence="5" key="1">
    <citation type="submission" date="2016-10" db="EMBL/GenBank/DDBJ databases">
        <authorList>
            <person name="Varghese N."/>
            <person name="Submissions S."/>
        </authorList>
    </citation>
    <scope>NUCLEOTIDE SEQUENCE [LARGE SCALE GENOMIC DNA]</scope>
    <source>
        <strain evidence="5">LMG 2223</strain>
    </source>
</reference>
<proteinExistence type="predicted"/>
<dbReference type="Gene3D" id="3.90.180.10">
    <property type="entry name" value="Medium-chain alcohol dehydrogenases, catalytic domain"/>
    <property type="match status" value="1"/>
</dbReference>
<dbReference type="Gene3D" id="3.40.50.720">
    <property type="entry name" value="NAD(P)-binding Rossmann-like Domain"/>
    <property type="match status" value="1"/>
</dbReference>
<dbReference type="InterPro" id="IPR013149">
    <property type="entry name" value="ADH-like_C"/>
</dbReference>
<dbReference type="InterPro" id="IPR011032">
    <property type="entry name" value="GroES-like_sf"/>
</dbReference>
<gene>
    <name evidence="4" type="ORF">SAMN05216202_1186</name>
</gene>
<evidence type="ECO:0000313" key="5">
    <source>
        <dbReference type="Proteomes" id="UP000198600"/>
    </source>
</evidence>
<dbReference type="GO" id="GO:0003960">
    <property type="term" value="F:quinone reductase (NADPH) activity"/>
    <property type="evidence" value="ECO:0007669"/>
    <property type="project" value="TreeGrafter"/>
</dbReference>
<dbReference type="OrthoDB" id="9785812at2"/>
<dbReference type="Proteomes" id="UP000198600">
    <property type="component" value="Chromosome I"/>
</dbReference>
<dbReference type="GO" id="GO:0070402">
    <property type="term" value="F:NADPH binding"/>
    <property type="evidence" value="ECO:0007669"/>
    <property type="project" value="TreeGrafter"/>
</dbReference>
<dbReference type="SUPFAM" id="SSF50129">
    <property type="entry name" value="GroES-like"/>
    <property type="match status" value="1"/>
</dbReference>
<evidence type="ECO:0000256" key="1">
    <source>
        <dbReference type="ARBA" id="ARBA00022857"/>
    </source>
</evidence>
<dbReference type="PANTHER" id="PTHR48106:SF13">
    <property type="entry name" value="QUINONE OXIDOREDUCTASE-RELATED"/>
    <property type="match status" value="1"/>
</dbReference>
<dbReference type="GO" id="GO:0005829">
    <property type="term" value="C:cytosol"/>
    <property type="evidence" value="ECO:0007669"/>
    <property type="project" value="TreeGrafter"/>
</dbReference>
<dbReference type="AlphaFoldDB" id="A0A1H2M812"/>
<dbReference type="InterPro" id="IPR013154">
    <property type="entry name" value="ADH-like_N"/>
</dbReference>
<dbReference type="InterPro" id="IPR036291">
    <property type="entry name" value="NAD(P)-bd_dom_sf"/>
</dbReference>
<evidence type="ECO:0000313" key="4">
    <source>
        <dbReference type="EMBL" id="SDU89254.1"/>
    </source>
</evidence>
<dbReference type="SUPFAM" id="SSF51735">
    <property type="entry name" value="NAD(P)-binding Rossmann-fold domains"/>
    <property type="match status" value="1"/>
</dbReference>
<dbReference type="SMART" id="SM00829">
    <property type="entry name" value="PKS_ER"/>
    <property type="match status" value="1"/>
</dbReference>
<dbReference type="GO" id="GO:0035925">
    <property type="term" value="F:mRNA 3'-UTR AU-rich region binding"/>
    <property type="evidence" value="ECO:0007669"/>
    <property type="project" value="TreeGrafter"/>
</dbReference>
<dbReference type="InterPro" id="IPR020843">
    <property type="entry name" value="ER"/>
</dbReference>
<dbReference type="PANTHER" id="PTHR48106">
    <property type="entry name" value="QUINONE OXIDOREDUCTASE PIG3-RELATED"/>
    <property type="match status" value="1"/>
</dbReference>
<feature type="domain" description="Enoyl reductase (ER)" evidence="3">
    <location>
        <begin position="15"/>
        <end position="325"/>
    </location>
</feature>
<organism evidence="4 5">
    <name type="scientific">Pseudomonas mucidolens</name>
    <dbReference type="NCBI Taxonomy" id="46679"/>
    <lineage>
        <taxon>Bacteria</taxon>
        <taxon>Pseudomonadati</taxon>
        <taxon>Pseudomonadota</taxon>
        <taxon>Gammaproteobacteria</taxon>
        <taxon>Pseudomonadales</taxon>
        <taxon>Pseudomonadaceae</taxon>
        <taxon>Pseudomonas</taxon>
    </lineage>
</organism>